<evidence type="ECO:0000256" key="2">
    <source>
        <dbReference type="SAM" id="MobiDB-lite"/>
    </source>
</evidence>
<dbReference type="Proteomes" id="UP000028545">
    <property type="component" value="Unassembled WGS sequence"/>
</dbReference>
<accession>A0A084G059</accession>
<name>A0A084G059_PSEDA</name>
<dbReference type="OrthoDB" id="73691at2759"/>
<dbReference type="GeneID" id="27727734"/>
<organism evidence="4 5">
    <name type="scientific">Pseudallescheria apiosperma</name>
    <name type="common">Scedosporium apiospermum</name>
    <dbReference type="NCBI Taxonomy" id="563466"/>
    <lineage>
        <taxon>Eukaryota</taxon>
        <taxon>Fungi</taxon>
        <taxon>Dikarya</taxon>
        <taxon>Ascomycota</taxon>
        <taxon>Pezizomycotina</taxon>
        <taxon>Sordariomycetes</taxon>
        <taxon>Hypocreomycetidae</taxon>
        <taxon>Microascales</taxon>
        <taxon>Microascaceae</taxon>
        <taxon>Scedosporium</taxon>
    </lineage>
</organism>
<dbReference type="OMA" id="HYVPKTF"/>
<proteinExistence type="predicted"/>
<dbReference type="GO" id="GO:0043022">
    <property type="term" value="F:ribosome binding"/>
    <property type="evidence" value="ECO:0007669"/>
    <property type="project" value="InterPro"/>
</dbReference>
<feature type="compositionally biased region" description="Low complexity" evidence="2">
    <location>
        <begin position="37"/>
        <end position="59"/>
    </location>
</feature>
<keyword evidence="5" id="KW-1185">Reference proteome</keyword>
<protein>
    <recommendedName>
        <fullName evidence="3">Letm1 RBD domain-containing protein</fullName>
    </recommendedName>
</protein>
<dbReference type="KEGG" id="sapo:SAPIO_CDS8662"/>
<evidence type="ECO:0000259" key="3">
    <source>
        <dbReference type="PROSITE" id="PS51758"/>
    </source>
</evidence>
<keyword evidence="1" id="KW-0496">Mitochondrion</keyword>
<sequence>MEANLCLRALRKPLTPAHSSQFFALYSLPLRARRFSTRSSATPPETTDLTTDDGINPPRTTLPPPLELPIRNPTDGTFSHLFKLGKAYVGFYKTGLKNVFVNRRLLKNKVEALPTEDRPSIFKPHHIPRAFSRSDWILLWRVRHDMGRLPVFAVVVLLFEELTPLVAYAFEGIMPHTCRLPQHLEKSRKKAVARRKHAFEELGWKNPDGVSQASVAQVHILRSLNLVSTLWDRVGLIPPGLWQLRGRSQVAFLEVDDALLRKAGKLSQLSAEELMRACSERGIDLEPSLEEADERKKEHERRRLLEQWLRLTDAQESAERRRRMAVLLTTRPENWPKKPDFALPSWSI</sequence>
<dbReference type="EMBL" id="JOWA01000121">
    <property type="protein sequence ID" value="KEZ40721.1"/>
    <property type="molecule type" value="Genomic_DNA"/>
</dbReference>
<dbReference type="InterPro" id="IPR033122">
    <property type="entry name" value="LETM1-like_RBD"/>
</dbReference>
<evidence type="ECO:0000313" key="4">
    <source>
        <dbReference type="EMBL" id="KEZ40721.1"/>
    </source>
</evidence>
<dbReference type="PROSITE" id="PS51758">
    <property type="entry name" value="LETM1_RBD"/>
    <property type="match status" value="1"/>
</dbReference>
<dbReference type="RefSeq" id="XP_016640520.1">
    <property type="nucleotide sequence ID" value="XM_016790257.1"/>
</dbReference>
<comment type="caution">
    <text evidence="4">The sequence shown here is derived from an EMBL/GenBank/DDBJ whole genome shotgun (WGS) entry which is preliminary data.</text>
</comment>
<evidence type="ECO:0000256" key="1">
    <source>
        <dbReference type="PROSITE-ProRule" id="PRU01094"/>
    </source>
</evidence>
<evidence type="ECO:0000313" key="5">
    <source>
        <dbReference type="Proteomes" id="UP000028545"/>
    </source>
</evidence>
<feature type="domain" description="Letm1 RBD" evidence="3">
    <location>
        <begin position="138"/>
        <end position="348"/>
    </location>
</feature>
<reference evidence="4 5" key="1">
    <citation type="journal article" date="2014" name="Genome Announc.">
        <title>Draft genome sequence of the pathogenic fungus Scedosporium apiospermum.</title>
        <authorList>
            <person name="Vandeputte P."/>
            <person name="Ghamrawi S."/>
            <person name="Rechenmann M."/>
            <person name="Iltis A."/>
            <person name="Giraud S."/>
            <person name="Fleury M."/>
            <person name="Thornton C."/>
            <person name="Delhaes L."/>
            <person name="Meyer W."/>
            <person name="Papon N."/>
            <person name="Bouchara J.P."/>
        </authorList>
    </citation>
    <scope>NUCLEOTIDE SEQUENCE [LARGE SCALE GENOMIC DNA]</scope>
    <source>
        <strain evidence="4 5">IHEM 14462</strain>
    </source>
</reference>
<feature type="region of interest" description="Disordered" evidence="2">
    <location>
        <begin position="36"/>
        <end position="65"/>
    </location>
</feature>
<dbReference type="AlphaFoldDB" id="A0A084G059"/>
<dbReference type="VEuPathDB" id="FungiDB:SAPIO_CDS8662"/>
<dbReference type="HOGENOM" id="CLU_048915_0_0_1"/>
<gene>
    <name evidence="4" type="ORF">SAPIO_CDS8662</name>
</gene>